<protein>
    <submittedName>
        <fullName evidence="1">Uncharacterized protein</fullName>
    </submittedName>
</protein>
<organism evidence="1 2">
    <name type="scientific">Daphnia magna</name>
    <dbReference type="NCBI Taxonomy" id="35525"/>
    <lineage>
        <taxon>Eukaryota</taxon>
        <taxon>Metazoa</taxon>
        <taxon>Ecdysozoa</taxon>
        <taxon>Arthropoda</taxon>
        <taxon>Crustacea</taxon>
        <taxon>Branchiopoda</taxon>
        <taxon>Diplostraca</taxon>
        <taxon>Cladocera</taxon>
        <taxon>Anomopoda</taxon>
        <taxon>Daphniidae</taxon>
        <taxon>Daphnia</taxon>
    </lineage>
</organism>
<proteinExistence type="predicted"/>
<sequence>MAIDLATQVVLMKAKIFRYPSAIYLLAMAGRQSQVCKVTLGLNSGLEDCSSLVETLAPPTLKSLSTEAEKDKAVLYFKSISHIAEYLIRLEMLVDGSPMKAIASLYNFLRSSC</sequence>
<dbReference type="Proteomes" id="UP001234178">
    <property type="component" value="Unassembled WGS sequence"/>
</dbReference>
<evidence type="ECO:0000313" key="2">
    <source>
        <dbReference type="Proteomes" id="UP001234178"/>
    </source>
</evidence>
<accession>A0ABR0AIL2</accession>
<gene>
    <name evidence="1" type="ORF">OUZ56_010302</name>
</gene>
<comment type="caution">
    <text evidence="1">The sequence shown here is derived from an EMBL/GenBank/DDBJ whole genome shotgun (WGS) entry which is preliminary data.</text>
</comment>
<keyword evidence="2" id="KW-1185">Reference proteome</keyword>
<name>A0ABR0AIL2_9CRUS</name>
<reference evidence="1 2" key="1">
    <citation type="journal article" date="2023" name="Nucleic Acids Res.">
        <title>The hologenome of Daphnia magna reveals possible DNA methylation and microbiome-mediated evolution of the host genome.</title>
        <authorList>
            <person name="Chaturvedi A."/>
            <person name="Li X."/>
            <person name="Dhandapani V."/>
            <person name="Marshall H."/>
            <person name="Kissane S."/>
            <person name="Cuenca-Cambronero M."/>
            <person name="Asole G."/>
            <person name="Calvet F."/>
            <person name="Ruiz-Romero M."/>
            <person name="Marangio P."/>
            <person name="Guigo R."/>
            <person name="Rago D."/>
            <person name="Mirbahai L."/>
            <person name="Eastwood N."/>
            <person name="Colbourne J.K."/>
            <person name="Zhou J."/>
            <person name="Mallon E."/>
            <person name="Orsini L."/>
        </authorList>
    </citation>
    <scope>NUCLEOTIDE SEQUENCE [LARGE SCALE GENOMIC DNA]</scope>
    <source>
        <strain evidence="1">LRV0_1</strain>
    </source>
</reference>
<dbReference type="EMBL" id="JAOYFB010000037">
    <property type="protein sequence ID" value="KAK4024808.1"/>
    <property type="molecule type" value="Genomic_DNA"/>
</dbReference>
<evidence type="ECO:0000313" key="1">
    <source>
        <dbReference type="EMBL" id="KAK4024808.1"/>
    </source>
</evidence>